<gene>
    <name evidence="2" type="ORF">JOF36_005907</name>
</gene>
<dbReference type="PANTHER" id="PTHR12993:SF11">
    <property type="entry name" value="N-ACETYLGLUCOSAMINYL-PHOSPHATIDYLINOSITOL DE-N-ACETYLASE"/>
    <property type="match status" value="1"/>
</dbReference>
<comment type="caution">
    <text evidence="2">The sequence shown here is derived from an EMBL/GenBank/DDBJ whole genome shotgun (WGS) entry which is preliminary data.</text>
</comment>
<organism evidence="2 3">
    <name type="scientific">Pseudonocardia parietis</name>
    <dbReference type="NCBI Taxonomy" id="570936"/>
    <lineage>
        <taxon>Bacteria</taxon>
        <taxon>Bacillati</taxon>
        <taxon>Actinomycetota</taxon>
        <taxon>Actinomycetes</taxon>
        <taxon>Pseudonocardiales</taxon>
        <taxon>Pseudonocardiaceae</taxon>
        <taxon>Pseudonocardia</taxon>
    </lineage>
</organism>
<evidence type="ECO:0000313" key="3">
    <source>
        <dbReference type="Proteomes" id="UP001519295"/>
    </source>
</evidence>
<accession>A0ABS4W2G6</accession>
<proteinExistence type="predicted"/>
<evidence type="ECO:0000313" key="2">
    <source>
        <dbReference type="EMBL" id="MBP2370211.1"/>
    </source>
</evidence>
<dbReference type="SUPFAM" id="SSF102588">
    <property type="entry name" value="LmbE-like"/>
    <property type="match status" value="1"/>
</dbReference>
<keyword evidence="1" id="KW-0862">Zinc</keyword>
<name>A0ABS4W2G6_9PSEU</name>
<dbReference type="InterPro" id="IPR024078">
    <property type="entry name" value="LmbE-like_dom_sf"/>
</dbReference>
<dbReference type="Proteomes" id="UP001519295">
    <property type="component" value="Unassembled WGS sequence"/>
</dbReference>
<dbReference type="EMBL" id="JAGINU010000001">
    <property type="protein sequence ID" value="MBP2370211.1"/>
    <property type="molecule type" value="Genomic_DNA"/>
</dbReference>
<sequence>MTNADQVVVFVSPHQDDETLAMGSAIRNHIEQGYDVHVLLATNGINSGARPIVGLTRTKFTDARDNELRRATATLGVPPENLHISRHSTEDGNLTIQAATDSIAWFLDRHPAAWVKAYSPHSATGRHADHVMSGVAAANLHAAGQITNLRHYVEPWLVDTFRAAHPAVRLGPERATSLATVQAAYDSYGDGYGIGHISVPTFFAAGRPDPVNYWHVP</sequence>
<dbReference type="PANTHER" id="PTHR12993">
    <property type="entry name" value="N-ACETYLGLUCOSAMINYL-PHOSPHATIDYLINOSITOL DE-N-ACETYLASE-RELATED"/>
    <property type="match status" value="1"/>
</dbReference>
<keyword evidence="3" id="KW-1185">Reference proteome</keyword>
<evidence type="ECO:0000256" key="1">
    <source>
        <dbReference type="ARBA" id="ARBA00022833"/>
    </source>
</evidence>
<dbReference type="Pfam" id="PF02585">
    <property type="entry name" value="PIG-L"/>
    <property type="match status" value="1"/>
</dbReference>
<dbReference type="InterPro" id="IPR003737">
    <property type="entry name" value="GlcNAc_PI_deacetylase-related"/>
</dbReference>
<dbReference type="RefSeq" id="WP_210033275.1">
    <property type="nucleotide sequence ID" value="NZ_JAGINU010000001.1"/>
</dbReference>
<reference evidence="2 3" key="1">
    <citation type="submission" date="2021-03" db="EMBL/GenBank/DDBJ databases">
        <title>Sequencing the genomes of 1000 actinobacteria strains.</title>
        <authorList>
            <person name="Klenk H.-P."/>
        </authorList>
    </citation>
    <scope>NUCLEOTIDE SEQUENCE [LARGE SCALE GENOMIC DNA]</scope>
    <source>
        <strain evidence="2 3">DSM 45256</strain>
    </source>
</reference>
<protein>
    <submittedName>
        <fullName evidence="2">LmbE family N-acetylglucosaminyl deacetylase</fullName>
    </submittedName>
</protein>
<dbReference type="Gene3D" id="3.40.50.10320">
    <property type="entry name" value="LmbE-like"/>
    <property type="match status" value="1"/>
</dbReference>